<comment type="caution">
    <text evidence="1">The sequence shown here is derived from an EMBL/GenBank/DDBJ whole genome shotgun (WGS) entry which is preliminary data.</text>
</comment>
<evidence type="ECO:0000313" key="1">
    <source>
        <dbReference type="EMBL" id="KAJ4728848.1"/>
    </source>
</evidence>
<dbReference type="EMBL" id="CM051394">
    <property type="protein sequence ID" value="KAJ4728848.1"/>
    <property type="molecule type" value="Genomic_DNA"/>
</dbReference>
<reference evidence="1 2" key="1">
    <citation type="journal article" date="2023" name="Science">
        <title>Complex scaffold remodeling in plant triterpene biosynthesis.</title>
        <authorList>
            <person name="De La Pena R."/>
            <person name="Hodgson H."/>
            <person name="Liu J.C."/>
            <person name="Stephenson M.J."/>
            <person name="Martin A.C."/>
            <person name="Owen C."/>
            <person name="Harkess A."/>
            <person name="Leebens-Mack J."/>
            <person name="Jimenez L.E."/>
            <person name="Osbourn A."/>
            <person name="Sattely E.S."/>
        </authorList>
    </citation>
    <scope>NUCLEOTIDE SEQUENCE [LARGE SCALE GENOMIC DNA]</scope>
    <source>
        <strain evidence="2">cv. JPN11</strain>
        <tissue evidence="1">Leaf</tissue>
    </source>
</reference>
<gene>
    <name evidence="1" type="ORF">OWV82_001720</name>
</gene>
<name>A0ACC1Z049_MELAZ</name>
<protein>
    <submittedName>
        <fullName evidence="1">DNA binding ATP binding</fullName>
    </submittedName>
</protein>
<organism evidence="1 2">
    <name type="scientific">Melia azedarach</name>
    <name type="common">Chinaberry tree</name>
    <dbReference type="NCBI Taxonomy" id="155640"/>
    <lineage>
        <taxon>Eukaryota</taxon>
        <taxon>Viridiplantae</taxon>
        <taxon>Streptophyta</taxon>
        <taxon>Embryophyta</taxon>
        <taxon>Tracheophyta</taxon>
        <taxon>Spermatophyta</taxon>
        <taxon>Magnoliopsida</taxon>
        <taxon>eudicotyledons</taxon>
        <taxon>Gunneridae</taxon>
        <taxon>Pentapetalae</taxon>
        <taxon>rosids</taxon>
        <taxon>malvids</taxon>
        <taxon>Sapindales</taxon>
        <taxon>Meliaceae</taxon>
        <taxon>Melia</taxon>
    </lineage>
</organism>
<sequence>MATPREHIEEFRKMFFIGCDQKIDRILKQFHGAVKYLSAELYSKDVHFLMELIQNAEDNEYPEGVDPSLEFVITRRDITGTGAPATLLVFNNEKGFSAENIESICSVAMSTKKGNRKRGYVGEKGIGFKSVFVITSQPHIFSNGYQIKFNEKPCPHCNLGFIVPEWVEENPSLSDVQKIYGSSSTLPATTFVFPLKPDKVKPVKEQLSSVHPEVLLFLSKIKRISVREDNEDPRLNPVSAITISSETNFLGRKNIDAESYALDLSAKGDEFDKTCRYHMWRQKFPVKPENRVERRMEIDEWVITLAFPFGERVDRGTNSPGVYAFLPTNMVTKFPFIIQADFLLPSSRETILLDDKWNQGILNCVPSAFVNALISWVKSTNVAPVSTLTRMFGFLPVNNPSCPELNAVRESIQKQLAEEDIVPSESSTKQKSFHKPRDVGRLMPRFWDILEKAKAQDVRLKNLSHHGIKVLNSSFDTEEYDQVLKFLGVRTVNNEWYAKCIQSSNLVLGVSEDVYSELLLFIAENWTSKFCNTNIGYIPLIKYVDQDRNVALCSINDFARSCSQRVLCLSDPSHQQGWLIDWNKEFRCVAKWFFMPESTYDAVRSCSKKEKVLEWLRDRVKVVTMTVYGYAEVLIDHLNHDRNLAVAYTHFLYHSFSKEHLSLWEVDYLCRLVPLVDNYGAVSAMRNGVLVPANGSKWAELMDSNPWRQEGYIELGEAYLRPGNFAGQRTPENCLMDFLIARVGASDVPQISPPNAGIPGLSATLANENAFLLLDWIKNLKYKGIHIPEKFLACIKRGSWMAITMNGSSRNGTPSETFFLTSQLGDILQKGSVLVDIPLVDQSFYGEKINQYKEELKTIGVMFEHKEACEFIGKRLLSLAASSSVSRDNAFSILNFIKFLREQCLAPESFIQIIRKGRWLKTSRGYMSPVESVLYDQDWRVASQISDIPFIDQNEYGEEILCFKMELHLLGVMVGFNQNYQLVVDYLKLPSAITSSSSEAVLLLLACFHHSNSSEKLFKLLRDEKWLKTNVGYKTPGECFLSDPEWSCLLEVFNGLPMIDQKFYGSNILSWKKELKDLGVVMDFEGAVKAFVSHFKQQASLSSISKDHVLSFLSSYRQLKGTSHKFPLEFKDCLRQEKWLRTRLGDCRSPGDCILFGPDWESISPFTLLPVIDDSDRFYGQAIHEYKKELKKMGVVVELGAGVNFVAAGFCIPRNPCNVTSANVLSLLKCIRILQEKNYSLPDSFHEEVSQEWLKTSGSVDFSSPNQCLLFDSMWESYLKQTDGPFIDEVFYGSEIKSYRKELGAIGVNVDIEQACTLLARHLDFHNEFATIVRIYNFLAAFKWVDDSEAARMIWIPDGNEKGQWARPGECVLHDKDGLFSSQLNVLDKYYDRELLGFFSRAFSVKSNPSLDDYFNLWNVWEQSRHKISYAECCAFWVFVVKKLGSISKTEKLLADSIVKLPVNSGPDGILLFDKCDVFIADDLQLKHLFQKSSPLPIFVWYPQPSLPALPLSTLLELYRKIGVRTISKSREKEELSLGEGLEPRKLNQQDFYIGKGLVRLILGFLADPSIQFEAAKRHEAVESLLNLTIWEIAEPIKVRYSLSLSSGKPVEVATQMIRWDRENRKLFTQKIDRPGGNKKLIEYATRFSETISKGILWEREDYTNALSELIRSAFLVEFEEEAVEFLMESKNLQIFTEDEEFLSAAFP</sequence>
<keyword evidence="2" id="KW-1185">Reference proteome</keyword>
<accession>A0ACC1Z049</accession>
<proteinExistence type="predicted"/>
<evidence type="ECO:0000313" key="2">
    <source>
        <dbReference type="Proteomes" id="UP001164539"/>
    </source>
</evidence>
<dbReference type="Proteomes" id="UP001164539">
    <property type="component" value="Chromosome 1"/>
</dbReference>